<evidence type="ECO:0000256" key="3">
    <source>
        <dbReference type="ARBA" id="ARBA00023002"/>
    </source>
</evidence>
<dbReference type="Gene3D" id="3.90.180.10">
    <property type="entry name" value="Medium-chain alcohol dehydrogenases, catalytic domain"/>
    <property type="match status" value="1"/>
</dbReference>
<dbReference type="Gene3D" id="3.40.50.720">
    <property type="entry name" value="NAD(P)-binding Rossmann-like Domain"/>
    <property type="match status" value="1"/>
</dbReference>
<dbReference type="InterPro" id="IPR036291">
    <property type="entry name" value="NAD(P)-bd_dom_sf"/>
</dbReference>
<dbReference type="SUPFAM" id="SSF51735">
    <property type="entry name" value="NAD(P)-binding Rossmann-fold domains"/>
    <property type="match status" value="1"/>
</dbReference>
<dbReference type="InParanoid" id="A0A177CM38"/>
<sequence>MTLRSYQVLWIQIFTRMKEAIVQPSIEAVEVIESPIPIPADGEVVIKVIVAGTNPKDWKMPNWNNHPHNSGDDMAGFVHAIGALVKAFRIGDRVAAYHRSGHPHGSFAEYAVAPEHMAFHIPESLSFEEAATIPLASQTAALALFVDLKLPLPFIQETLPVESLMRREPLLIYGVTSACGAFAAKLARLSGVGPIIGVAGRAEEFAKTLVDYVVDYRNGEDRLVASIEEILKKEGLPAKLPKVFDAISENGSLEATLRIIDPDIGVVSTLLPPKLFAKDKEAYRYPKAVTAINTAAPKLFNVHKEFGYVWSRYTSWLLQEQRLVGHPFEVVPGGLHGVLTGLRKLYEGKASAVKFVYRIGETGDLGMVRLEAE</sequence>
<gene>
    <name evidence="5" type="ORF">CC84DRAFT_1203923</name>
</gene>
<evidence type="ECO:0000256" key="2">
    <source>
        <dbReference type="ARBA" id="ARBA00011245"/>
    </source>
</evidence>
<keyword evidence="6" id="KW-1185">Reference proteome</keyword>
<protein>
    <submittedName>
        <fullName evidence="5">GroES-like protein</fullName>
    </submittedName>
</protein>
<evidence type="ECO:0000256" key="1">
    <source>
        <dbReference type="ARBA" id="ARBA00008072"/>
    </source>
</evidence>
<evidence type="ECO:0000259" key="4">
    <source>
        <dbReference type="SMART" id="SM00829"/>
    </source>
</evidence>
<evidence type="ECO:0000313" key="6">
    <source>
        <dbReference type="Proteomes" id="UP000077069"/>
    </source>
</evidence>
<dbReference type="SMART" id="SM00829">
    <property type="entry name" value="PKS_ER"/>
    <property type="match status" value="1"/>
</dbReference>
<feature type="non-terminal residue" evidence="5">
    <location>
        <position position="373"/>
    </location>
</feature>
<keyword evidence="3" id="KW-0560">Oxidoreductase</keyword>
<comment type="similarity">
    <text evidence="1">Belongs to the zinc-containing alcohol dehydrogenase family.</text>
</comment>
<organism evidence="5 6">
    <name type="scientific">Paraphaeosphaeria sporulosa</name>
    <dbReference type="NCBI Taxonomy" id="1460663"/>
    <lineage>
        <taxon>Eukaryota</taxon>
        <taxon>Fungi</taxon>
        <taxon>Dikarya</taxon>
        <taxon>Ascomycota</taxon>
        <taxon>Pezizomycotina</taxon>
        <taxon>Dothideomycetes</taxon>
        <taxon>Pleosporomycetidae</taxon>
        <taxon>Pleosporales</taxon>
        <taxon>Massarineae</taxon>
        <taxon>Didymosphaeriaceae</taxon>
        <taxon>Paraphaeosphaeria</taxon>
    </lineage>
</organism>
<dbReference type="PANTHER" id="PTHR45348">
    <property type="entry name" value="HYPOTHETICAL OXIDOREDUCTASE (EUROFUNG)"/>
    <property type="match status" value="1"/>
</dbReference>
<dbReference type="STRING" id="1460663.A0A177CM38"/>
<dbReference type="RefSeq" id="XP_018038948.1">
    <property type="nucleotide sequence ID" value="XM_018181863.1"/>
</dbReference>
<proteinExistence type="inferred from homology"/>
<dbReference type="OrthoDB" id="3233595at2759"/>
<dbReference type="InterPro" id="IPR011032">
    <property type="entry name" value="GroES-like_sf"/>
</dbReference>
<dbReference type="InterPro" id="IPR047122">
    <property type="entry name" value="Trans-enoyl_RdTase-like"/>
</dbReference>
<feature type="domain" description="Enoyl reductase (ER)" evidence="4">
    <location>
        <begin position="24"/>
        <end position="267"/>
    </location>
</feature>
<dbReference type="GO" id="GO:0016651">
    <property type="term" value="F:oxidoreductase activity, acting on NAD(P)H"/>
    <property type="evidence" value="ECO:0007669"/>
    <property type="project" value="InterPro"/>
</dbReference>
<comment type="subunit">
    <text evidence="2">Monomer.</text>
</comment>
<dbReference type="SUPFAM" id="SSF50129">
    <property type="entry name" value="GroES-like"/>
    <property type="match status" value="1"/>
</dbReference>
<dbReference type="InterPro" id="IPR020843">
    <property type="entry name" value="ER"/>
</dbReference>
<dbReference type="EMBL" id="KV441550">
    <property type="protein sequence ID" value="OAG08583.1"/>
    <property type="molecule type" value="Genomic_DNA"/>
</dbReference>
<dbReference type="Pfam" id="PF08240">
    <property type="entry name" value="ADH_N"/>
    <property type="match status" value="1"/>
</dbReference>
<dbReference type="GeneID" id="28765349"/>
<dbReference type="PANTHER" id="PTHR45348:SF5">
    <property type="entry name" value="OXIDOREDUCTASE, PUTATIVE (AFU_ORTHOLOGUE AFUA_8G01420)-RELATED"/>
    <property type="match status" value="1"/>
</dbReference>
<accession>A0A177CM38</accession>
<name>A0A177CM38_9PLEO</name>
<dbReference type="Proteomes" id="UP000077069">
    <property type="component" value="Unassembled WGS sequence"/>
</dbReference>
<evidence type="ECO:0000313" key="5">
    <source>
        <dbReference type="EMBL" id="OAG08583.1"/>
    </source>
</evidence>
<dbReference type="CDD" id="cd08249">
    <property type="entry name" value="enoyl_reductase_like"/>
    <property type="match status" value="1"/>
</dbReference>
<dbReference type="InterPro" id="IPR013154">
    <property type="entry name" value="ADH-like_N"/>
</dbReference>
<dbReference type="AlphaFoldDB" id="A0A177CM38"/>
<reference evidence="5 6" key="1">
    <citation type="submission" date="2016-05" db="EMBL/GenBank/DDBJ databases">
        <title>Comparative analysis of secretome profiles of manganese(II)-oxidizing ascomycete fungi.</title>
        <authorList>
            <consortium name="DOE Joint Genome Institute"/>
            <person name="Zeiner C.A."/>
            <person name="Purvine S.O."/>
            <person name="Zink E.M."/>
            <person name="Wu S."/>
            <person name="Pasa-Tolic L."/>
            <person name="Chaput D.L."/>
            <person name="Haridas S."/>
            <person name="Grigoriev I.V."/>
            <person name="Santelli C.M."/>
            <person name="Hansel C.M."/>
        </authorList>
    </citation>
    <scope>NUCLEOTIDE SEQUENCE [LARGE SCALE GENOMIC DNA]</scope>
    <source>
        <strain evidence="5 6">AP3s5-JAC2a</strain>
    </source>
</reference>